<dbReference type="Proteomes" id="UP000828048">
    <property type="component" value="Chromosome 10"/>
</dbReference>
<accession>A0ACB7XG19</accession>
<reference evidence="1 2" key="1">
    <citation type="journal article" date="2021" name="Hortic Res">
        <title>High-quality reference genome and annotation aids understanding of berry development for evergreen blueberry (Vaccinium darrowii).</title>
        <authorList>
            <person name="Yu J."/>
            <person name="Hulse-Kemp A.M."/>
            <person name="Babiker E."/>
            <person name="Staton M."/>
        </authorList>
    </citation>
    <scope>NUCLEOTIDE SEQUENCE [LARGE SCALE GENOMIC DNA]</scope>
    <source>
        <strain evidence="2">cv. NJ 8807/NJ 8810</strain>
        <tissue evidence="1">Young leaf</tissue>
    </source>
</reference>
<sequence length="84" mass="9459">MQLSIQGRGNCGFHAIAALAGYDENDWKTIRQIMLLELTSYASLYEKVLGGKERLDELHHRLNYFGDDPAQMISGSPCLIWVTS</sequence>
<organism evidence="1 2">
    <name type="scientific">Vaccinium darrowii</name>
    <dbReference type="NCBI Taxonomy" id="229202"/>
    <lineage>
        <taxon>Eukaryota</taxon>
        <taxon>Viridiplantae</taxon>
        <taxon>Streptophyta</taxon>
        <taxon>Embryophyta</taxon>
        <taxon>Tracheophyta</taxon>
        <taxon>Spermatophyta</taxon>
        <taxon>Magnoliopsida</taxon>
        <taxon>eudicotyledons</taxon>
        <taxon>Gunneridae</taxon>
        <taxon>Pentapetalae</taxon>
        <taxon>asterids</taxon>
        <taxon>Ericales</taxon>
        <taxon>Ericaceae</taxon>
        <taxon>Vaccinioideae</taxon>
        <taxon>Vaccinieae</taxon>
        <taxon>Vaccinium</taxon>
    </lineage>
</organism>
<keyword evidence="2" id="KW-1185">Reference proteome</keyword>
<comment type="caution">
    <text evidence="1">The sequence shown here is derived from an EMBL/GenBank/DDBJ whole genome shotgun (WGS) entry which is preliminary data.</text>
</comment>
<evidence type="ECO:0000313" key="1">
    <source>
        <dbReference type="EMBL" id="KAH7839698.1"/>
    </source>
</evidence>
<dbReference type="EMBL" id="CM037160">
    <property type="protein sequence ID" value="KAH7839698.1"/>
    <property type="molecule type" value="Genomic_DNA"/>
</dbReference>
<protein>
    <submittedName>
        <fullName evidence="1">Uncharacterized protein</fullName>
    </submittedName>
</protein>
<evidence type="ECO:0000313" key="2">
    <source>
        <dbReference type="Proteomes" id="UP000828048"/>
    </source>
</evidence>
<gene>
    <name evidence="1" type="ORF">Vadar_007495</name>
</gene>
<proteinExistence type="predicted"/>
<name>A0ACB7XG19_9ERIC</name>